<dbReference type="AlphaFoldDB" id="A0A392T1J4"/>
<dbReference type="EMBL" id="LXQA010473054">
    <property type="protein sequence ID" value="MCI54030.1"/>
    <property type="molecule type" value="Genomic_DNA"/>
</dbReference>
<reference evidence="1 2" key="1">
    <citation type="journal article" date="2018" name="Front. Plant Sci.">
        <title>Red Clover (Trifolium pratense) and Zigzag Clover (T. medium) - A Picture of Genomic Similarities and Differences.</title>
        <authorList>
            <person name="Dluhosova J."/>
            <person name="Istvanek J."/>
            <person name="Nedelnik J."/>
            <person name="Repkova J."/>
        </authorList>
    </citation>
    <scope>NUCLEOTIDE SEQUENCE [LARGE SCALE GENOMIC DNA]</scope>
    <source>
        <strain evidence="2">cv. 10/8</strain>
        <tissue evidence="1">Leaf</tissue>
    </source>
</reference>
<keyword evidence="2" id="KW-1185">Reference proteome</keyword>
<protein>
    <submittedName>
        <fullName evidence="1">Uncharacterized protein</fullName>
    </submittedName>
</protein>
<dbReference type="Proteomes" id="UP000265520">
    <property type="component" value="Unassembled WGS sequence"/>
</dbReference>
<accession>A0A392T1J4</accession>
<proteinExistence type="predicted"/>
<evidence type="ECO:0000313" key="2">
    <source>
        <dbReference type="Proteomes" id="UP000265520"/>
    </source>
</evidence>
<organism evidence="1 2">
    <name type="scientific">Trifolium medium</name>
    <dbReference type="NCBI Taxonomy" id="97028"/>
    <lineage>
        <taxon>Eukaryota</taxon>
        <taxon>Viridiplantae</taxon>
        <taxon>Streptophyta</taxon>
        <taxon>Embryophyta</taxon>
        <taxon>Tracheophyta</taxon>
        <taxon>Spermatophyta</taxon>
        <taxon>Magnoliopsida</taxon>
        <taxon>eudicotyledons</taxon>
        <taxon>Gunneridae</taxon>
        <taxon>Pentapetalae</taxon>
        <taxon>rosids</taxon>
        <taxon>fabids</taxon>
        <taxon>Fabales</taxon>
        <taxon>Fabaceae</taxon>
        <taxon>Papilionoideae</taxon>
        <taxon>50 kb inversion clade</taxon>
        <taxon>NPAAA clade</taxon>
        <taxon>Hologalegina</taxon>
        <taxon>IRL clade</taxon>
        <taxon>Trifolieae</taxon>
        <taxon>Trifolium</taxon>
    </lineage>
</organism>
<sequence>FRLTLTGGDLTGEASFKLTDEVVKQLAPETCKALSSMVSVLLGKLFLP</sequence>
<feature type="non-terminal residue" evidence="1">
    <location>
        <position position="1"/>
    </location>
</feature>
<name>A0A392T1J4_9FABA</name>
<comment type="caution">
    <text evidence="1">The sequence shown here is derived from an EMBL/GenBank/DDBJ whole genome shotgun (WGS) entry which is preliminary data.</text>
</comment>
<evidence type="ECO:0000313" key="1">
    <source>
        <dbReference type="EMBL" id="MCI54030.1"/>
    </source>
</evidence>